<dbReference type="GO" id="GO:0005524">
    <property type="term" value="F:ATP binding"/>
    <property type="evidence" value="ECO:0007669"/>
    <property type="project" value="UniProtKB-KW"/>
</dbReference>
<dbReference type="Pfam" id="PF00005">
    <property type="entry name" value="ABC_tran"/>
    <property type="match status" value="2"/>
</dbReference>
<dbReference type="FunFam" id="3.40.50.300:FF:000011">
    <property type="entry name" value="Putative ABC transporter ATP-binding component"/>
    <property type="match status" value="1"/>
</dbReference>
<organism evidence="6">
    <name type="scientific">marine sediment metagenome</name>
    <dbReference type="NCBI Taxonomy" id="412755"/>
    <lineage>
        <taxon>unclassified sequences</taxon>
        <taxon>metagenomes</taxon>
        <taxon>ecological metagenomes</taxon>
    </lineage>
</organism>
<evidence type="ECO:0000256" key="2">
    <source>
        <dbReference type="ARBA" id="ARBA00022741"/>
    </source>
</evidence>
<evidence type="ECO:0000256" key="4">
    <source>
        <dbReference type="SAM" id="Coils"/>
    </source>
</evidence>
<dbReference type="PROSITE" id="PS00211">
    <property type="entry name" value="ABC_TRANSPORTER_1"/>
    <property type="match status" value="2"/>
</dbReference>
<keyword evidence="2" id="KW-0547">Nucleotide-binding</keyword>
<dbReference type="InterPro" id="IPR017871">
    <property type="entry name" value="ABC_transporter-like_CS"/>
</dbReference>
<keyword evidence="1" id="KW-0677">Repeat</keyword>
<proteinExistence type="predicted"/>
<evidence type="ECO:0000256" key="3">
    <source>
        <dbReference type="ARBA" id="ARBA00022840"/>
    </source>
</evidence>
<evidence type="ECO:0000256" key="1">
    <source>
        <dbReference type="ARBA" id="ARBA00022737"/>
    </source>
</evidence>
<dbReference type="InterPro" id="IPR003593">
    <property type="entry name" value="AAA+_ATPase"/>
</dbReference>
<name>A0A0F9S1J6_9ZZZZ</name>
<evidence type="ECO:0000259" key="5">
    <source>
        <dbReference type="PROSITE" id="PS50893"/>
    </source>
</evidence>
<dbReference type="PANTHER" id="PTHR19211:SF14">
    <property type="entry name" value="ATP-BINDING CASSETTE SUB-FAMILY F MEMBER 1"/>
    <property type="match status" value="1"/>
</dbReference>
<dbReference type="Gene3D" id="3.40.50.300">
    <property type="entry name" value="P-loop containing nucleotide triphosphate hydrolases"/>
    <property type="match status" value="2"/>
</dbReference>
<dbReference type="InterPro" id="IPR003439">
    <property type="entry name" value="ABC_transporter-like_ATP-bd"/>
</dbReference>
<feature type="coiled-coil region" evidence="4">
    <location>
        <begin position="87"/>
        <end position="114"/>
    </location>
</feature>
<dbReference type="InterPro" id="IPR050611">
    <property type="entry name" value="ABCF"/>
</dbReference>
<dbReference type="SUPFAM" id="SSF52540">
    <property type="entry name" value="P-loop containing nucleoside triphosphate hydrolases"/>
    <property type="match status" value="2"/>
</dbReference>
<dbReference type="CDD" id="cd03221">
    <property type="entry name" value="ABCF_EF-3"/>
    <property type="match status" value="2"/>
</dbReference>
<dbReference type="EMBL" id="LAZR01000676">
    <property type="protein sequence ID" value="KKN60964.1"/>
    <property type="molecule type" value="Genomic_DNA"/>
</dbReference>
<comment type="caution">
    <text evidence="6">The sequence shown here is derived from an EMBL/GenBank/DDBJ whole genome shotgun (WGS) entry which is preliminary data.</text>
</comment>
<keyword evidence="4" id="KW-0175">Coiled coil</keyword>
<feature type="coiled-coil region" evidence="4">
    <location>
        <begin position="548"/>
        <end position="582"/>
    </location>
</feature>
<accession>A0A0F9S1J6</accession>
<evidence type="ECO:0000313" key="6">
    <source>
        <dbReference type="EMBL" id="KKN60964.1"/>
    </source>
</evidence>
<dbReference type="Pfam" id="PF12848">
    <property type="entry name" value="ABC_tran_Xtn"/>
    <property type="match status" value="1"/>
</dbReference>
<feature type="domain" description="ABC transporter" evidence="5">
    <location>
        <begin position="5"/>
        <end position="249"/>
    </location>
</feature>
<dbReference type="PANTHER" id="PTHR19211">
    <property type="entry name" value="ATP-BINDING TRANSPORT PROTEIN-RELATED"/>
    <property type="match status" value="1"/>
</dbReference>
<sequence>MRAMIKLNQLSIRRGTRLLFDSANLTIHPGQNVGLTGANGTGKSSLFALFRHQLQADHGSASIPAAWVIAHVAQETPAVDIAAIEYVLQGDEEYMRLQQQLSQAEATHDGHQQSELHDKLAAIDGYTARSRAGRLMHGLGFTAEQELLPVTSFSGGWRMRLNLAQALMCRSDLLLLDEPTNHLDLEAVYWLEEWLRSYPGTLVLISHDRDFLDRVVTQIVHIEQQKIKAYTGNYSAFELARTEHLAHQQSAHNKQQREIAHIRSFVTRFKAQATKAKQAQSRIKALERMELIAPAHVDSPFHFRFYPPTRLVAPLLSLDKVAVGYNDKPLISGVNLSLAPGDRIGLLGPNGAGKSTLIKLIAGELPALNGKRKEGKDIKIAYFAQHQLEQLTMDESPLQHVQRLDPLRPETELRNHLGGFGFQGDDALAPVGPFSGGEKARLVLALLVYQKPALLLLDEPTNHLDLDMRLALTMALQDFEGALVVVSHDRHLLRTVADDLWLVSDGQAKVFDGDLDDYRQWLIDKDKPAKTAVDNSNTANKKDDRRNAAEARKKLQPLRNIVKKAEQKMDVLQNKLNDIELQLADNSLYESAAKDKLKALLVEQGNLKTELDTVEMDWLAASEQLELAGQE</sequence>
<dbReference type="AlphaFoldDB" id="A0A0F9S1J6"/>
<feature type="domain" description="ABC transporter" evidence="5">
    <location>
        <begin position="316"/>
        <end position="530"/>
    </location>
</feature>
<dbReference type="SMART" id="SM00382">
    <property type="entry name" value="AAA"/>
    <property type="match status" value="2"/>
</dbReference>
<gene>
    <name evidence="6" type="ORF">LCGC14_0526540</name>
</gene>
<keyword evidence="3" id="KW-0067">ATP-binding</keyword>
<dbReference type="InterPro" id="IPR027417">
    <property type="entry name" value="P-loop_NTPase"/>
</dbReference>
<dbReference type="PROSITE" id="PS50893">
    <property type="entry name" value="ABC_TRANSPORTER_2"/>
    <property type="match status" value="2"/>
</dbReference>
<dbReference type="FunFam" id="3.40.50.300:FF:002053">
    <property type="entry name" value="ABC transporter ATP-binding protein"/>
    <property type="match status" value="1"/>
</dbReference>
<reference evidence="6" key="1">
    <citation type="journal article" date="2015" name="Nature">
        <title>Complex archaea that bridge the gap between prokaryotes and eukaryotes.</title>
        <authorList>
            <person name="Spang A."/>
            <person name="Saw J.H."/>
            <person name="Jorgensen S.L."/>
            <person name="Zaremba-Niedzwiedzka K."/>
            <person name="Martijn J."/>
            <person name="Lind A.E."/>
            <person name="van Eijk R."/>
            <person name="Schleper C."/>
            <person name="Guy L."/>
            <person name="Ettema T.J."/>
        </authorList>
    </citation>
    <scope>NUCLEOTIDE SEQUENCE</scope>
</reference>
<dbReference type="InterPro" id="IPR032781">
    <property type="entry name" value="ABC_tran_Xtn"/>
</dbReference>
<protein>
    <recommendedName>
        <fullName evidence="5">ABC transporter domain-containing protein</fullName>
    </recommendedName>
</protein>
<dbReference type="GO" id="GO:0016887">
    <property type="term" value="F:ATP hydrolysis activity"/>
    <property type="evidence" value="ECO:0007669"/>
    <property type="project" value="InterPro"/>
</dbReference>